<dbReference type="EC" id="3.1.26.4" evidence="5"/>
<evidence type="ECO:0000256" key="6">
    <source>
        <dbReference type="ARBA" id="ARBA00022722"/>
    </source>
</evidence>
<sequence length="172" mass="19197">MNDVSGNSSLKENDTSRALTDQRLEIFVDGCFEPASRRGGWAFVAYRDGVEVGFDFGGEPDSSNNAMEAIAVLKAIVWIQANALKEQAIIWSDSIYAVTGCNNWLPVWKENGWKKIQANPNARRRTISNADVWKAIDLHLHRDNLINIVWCKGHSGIPGNERADELADRGRL</sequence>
<dbReference type="InterPro" id="IPR036397">
    <property type="entry name" value="RNaseH_sf"/>
</dbReference>
<dbReference type="PROSITE" id="PS50879">
    <property type="entry name" value="RNASE_H_1"/>
    <property type="match status" value="1"/>
</dbReference>
<keyword evidence="10" id="KW-0460">Magnesium</keyword>
<evidence type="ECO:0000256" key="3">
    <source>
        <dbReference type="ARBA" id="ARBA00005300"/>
    </source>
</evidence>
<evidence type="ECO:0000256" key="5">
    <source>
        <dbReference type="ARBA" id="ARBA00012180"/>
    </source>
</evidence>
<dbReference type="InterPro" id="IPR050092">
    <property type="entry name" value="RNase_H"/>
</dbReference>
<evidence type="ECO:0000256" key="9">
    <source>
        <dbReference type="ARBA" id="ARBA00022801"/>
    </source>
</evidence>
<gene>
    <name evidence="12" type="ORF">FHW16_002009</name>
</gene>
<evidence type="ECO:0000256" key="1">
    <source>
        <dbReference type="ARBA" id="ARBA00000077"/>
    </source>
</evidence>
<dbReference type="SUPFAM" id="SSF53098">
    <property type="entry name" value="Ribonuclease H-like"/>
    <property type="match status" value="1"/>
</dbReference>
<dbReference type="AlphaFoldDB" id="A0A839EPA0"/>
<evidence type="ECO:0000256" key="4">
    <source>
        <dbReference type="ARBA" id="ARBA00011245"/>
    </source>
</evidence>
<keyword evidence="13" id="KW-1185">Reference proteome</keyword>
<dbReference type="CDD" id="cd09278">
    <property type="entry name" value="RNase_HI_prokaryote_like"/>
    <property type="match status" value="1"/>
</dbReference>
<dbReference type="GO" id="GO:0043137">
    <property type="term" value="P:DNA replication, removal of RNA primer"/>
    <property type="evidence" value="ECO:0007669"/>
    <property type="project" value="TreeGrafter"/>
</dbReference>
<comment type="subunit">
    <text evidence="4">Monomer.</text>
</comment>
<dbReference type="InterPro" id="IPR022892">
    <property type="entry name" value="RNaseHI"/>
</dbReference>
<dbReference type="Gene3D" id="3.30.420.10">
    <property type="entry name" value="Ribonuclease H-like superfamily/Ribonuclease H"/>
    <property type="match status" value="1"/>
</dbReference>
<dbReference type="Pfam" id="PF00075">
    <property type="entry name" value="RNase_H"/>
    <property type="match status" value="1"/>
</dbReference>
<dbReference type="GO" id="GO:0003676">
    <property type="term" value="F:nucleic acid binding"/>
    <property type="evidence" value="ECO:0007669"/>
    <property type="project" value="InterPro"/>
</dbReference>
<dbReference type="InterPro" id="IPR012337">
    <property type="entry name" value="RNaseH-like_sf"/>
</dbReference>
<keyword evidence="8" id="KW-0255">Endonuclease</keyword>
<protein>
    <recommendedName>
        <fullName evidence="5">ribonuclease H</fullName>
        <ecNumber evidence="5">3.1.26.4</ecNumber>
    </recommendedName>
</protein>
<organism evidence="12 13">
    <name type="scientific">Phyllobacterium myrsinacearum</name>
    <dbReference type="NCBI Taxonomy" id="28101"/>
    <lineage>
        <taxon>Bacteria</taxon>
        <taxon>Pseudomonadati</taxon>
        <taxon>Pseudomonadota</taxon>
        <taxon>Alphaproteobacteria</taxon>
        <taxon>Hyphomicrobiales</taxon>
        <taxon>Phyllobacteriaceae</taxon>
        <taxon>Phyllobacterium</taxon>
    </lineage>
</organism>
<comment type="similarity">
    <text evidence="3">Belongs to the RNase H family.</text>
</comment>
<evidence type="ECO:0000256" key="7">
    <source>
        <dbReference type="ARBA" id="ARBA00022723"/>
    </source>
</evidence>
<reference evidence="12 13" key="1">
    <citation type="submission" date="2020-07" db="EMBL/GenBank/DDBJ databases">
        <title>Genomic Encyclopedia of Type Strains, Phase IV (KMG-V): Genome sequencing to study the core and pangenomes of soil and plant-associated prokaryotes.</title>
        <authorList>
            <person name="Whitman W."/>
        </authorList>
    </citation>
    <scope>NUCLEOTIDE SEQUENCE [LARGE SCALE GENOMIC DNA]</scope>
    <source>
        <strain evidence="12 13">AN3</strain>
    </source>
</reference>
<keyword evidence="9 12" id="KW-0378">Hydrolase</keyword>
<evidence type="ECO:0000313" key="13">
    <source>
        <dbReference type="Proteomes" id="UP000549052"/>
    </source>
</evidence>
<dbReference type="GO" id="GO:0046872">
    <property type="term" value="F:metal ion binding"/>
    <property type="evidence" value="ECO:0007669"/>
    <property type="project" value="UniProtKB-KW"/>
</dbReference>
<name>A0A839EPA0_9HYPH</name>
<evidence type="ECO:0000259" key="11">
    <source>
        <dbReference type="PROSITE" id="PS50879"/>
    </source>
</evidence>
<evidence type="ECO:0000313" key="12">
    <source>
        <dbReference type="EMBL" id="MBA8878297.1"/>
    </source>
</evidence>
<comment type="caution">
    <text evidence="12">The sequence shown here is derived from an EMBL/GenBank/DDBJ whole genome shotgun (WGS) entry which is preliminary data.</text>
</comment>
<evidence type="ECO:0000256" key="8">
    <source>
        <dbReference type="ARBA" id="ARBA00022759"/>
    </source>
</evidence>
<proteinExistence type="inferred from homology"/>
<dbReference type="Proteomes" id="UP000549052">
    <property type="component" value="Unassembled WGS sequence"/>
</dbReference>
<evidence type="ECO:0000256" key="2">
    <source>
        <dbReference type="ARBA" id="ARBA00001946"/>
    </source>
</evidence>
<comment type="cofactor">
    <cofactor evidence="2">
        <name>Mg(2+)</name>
        <dbReference type="ChEBI" id="CHEBI:18420"/>
    </cofactor>
</comment>
<dbReference type="InterPro" id="IPR002156">
    <property type="entry name" value="RNaseH_domain"/>
</dbReference>
<evidence type="ECO:0000256" key="10">
    <source>
        <dbReference type="ARBA" id="ARBA00022842"/>
    </source>
</evidence>
<dbReference type="PANTHER" id="PTHR10642">
    <property type="entry name" value="RIBONUCLEASE H1"/>
    <property type="match status" value="1"/>
</dbReference>
<dbReference type="GO" id="GO:0004523">
    <property type="term" value="F:RNA-DNA hybrid ribonuclease activity"/>
    <property type="evidence" value="ECO:0007669"/>
    <property type="project" value="UniProtKB-EC"/>
</dbReference>
<feature type="domain" description="RNase H type-1" evidence="11">
    <location>
        <begin position="20"/>
        <end position="172"/>
    </location>
</feature>
<keyword evidence="6" id="KW-0540">Nuclease</keyword>
<accession>A0A839EPA0</accession>
<keyword evidence="7" id="KW-0479">Metal-binding</keyword>
<comment type="catalytic activity">
    <reaction evidence="1">
        <text>Endonucleolytic cleavage to 5'-phosphomonoester.</text>
        <dbReference type="EC" id="3.1.26.4"/>
    </reaction>
</comment>
<dbReference type="EMBL" id="JACGXN010000002">
    <property type="protein sequence ID" value="MBA8878297.1"/>
    <property type="molecule type" value="Genomic_DNA"/>
</dbReference>
<dbReference type="RefSeq" id="WP_182549017.1">
    <property type="nucleotide sequence ID" value="NZ_JACGXN010000002.1"/>
</dbReference>
<dbReference type="PANTHER" id="PTHR10642:SF26">
    <property type="entry name" value="RIBONUCLEASE H1"/>
    <property type="match status" value="1"/>
</dbReference>